<organism evidence="2 3">
    <name type="scientific">Triparma laevis f. longispina</name>
    <dbReference type="NCBI Taxonomy" id="1714387"/>
    <lineage>
        <taxon>Eukaryota</taxon>
        <taxon>Sar</taxon>
        <taxon>Stramenopiles</taxon>
        <taxon>Ochrophyta</taxon>
        <taxon>Bolidophyceae</taxon>
        <taxon>Parmales</taxon>
        <taxon>Triparmaceae</taxon>
        <taxon>Triparma</taxon>
    </lineage>
</organism>
<keyword evidence="1" id="KW-0547">Nucleotide-binding</keyword>
<keyword evidence="3" id="KW-1185">Reference proteome</keyword>
<dbReference type="SMART" id="SM00173">
    <property type="entry name" value="RAS"/>
    <property type="match status" value="1"/>
</dbReference>
<protein>
    <submittedName>
        <fullName evidence="2">Uncharacterized protein</fullName>
    </submittedName>
</protein>
<dbReference type="OrthoDB" id="6585768at2759"/>
<evidence type="ECO:0000256" key="1">
    <source>
        <dbReference type="ARBA" id="ARBA00022741"/>
    </source>
</evidence>
<dbReference type="PANTHER" id="PTHR47978">
    <property type="match status" value="1"/>
</dbReference>
<evidence type="ECO:0000313" key="2">
    <source>
        <dbReference type="EMBL" id="GMH47124.1"/>
    </source>
</evidence>
<dbReference type="PROSITE" id="PS51419">
    <property type="entry name" value="RAB"/>
    <property type="match status" value="1"/>
</dbReference>
<name>A0A9W6ZAP1_9STRA</name>
<dbReference type="GO" id="GO:0003924">
    <property type="term" value="F:GTPase activity"/>
    <property type="evidence" value="ECO:0007669"/>
    <property type="project" value="InterPro"/>
</dbReference>
<dbReference type="InterPro" id="IPR027417">
    <property type="entry name" value="P-loop_NTPase"/>
</dbReference>
<dbReference type="AlphaFoldDB" id="A0A9W6ZAP1"/>
<dbReference type="Pfam" id="PF00071">
    <property type="entry name" value="Ras"/>
    <property type="match status" value="1"/>
</dbReference>
<reference evidence="3" key="1">
    <citation type="journal article" date="2023" name="Commun. Biol.">
        <title>Genome analysis of Parmales, the sister group of diatoms, reveals the evolutionary specialization of diatoms from phago-mixotrophs to photoautotrophs.</title>
        <authorList>
            <person name="Ban H."/>
            <person name="Sato S."/>
            <person name="Yoshikawa S."/>
            <person name="Yamada K."/>
            <person name="Nakamura Y."/>
            <person name="Ichinomiya M."/>
            <person name="Sato N."/>
            <person name="Blanc-Mathieu R."/>
            <person name="Endo H."/>
            <person name="Kuwata A."/>
            <person name="Ogata H."/>
        </authorList>
    </citation>
    <scope>NUCLEOTIDE SEQUENCE [LARGE SCALE GENOMIC DNA]</scope>
    <source>
        <strain evidence="3">NIES 3700</strain>
    </source>
</reference>
<proteinExistence type="predicted"/>
<dbReference type="SMART" id="SM00175">
    <property type="entry name" value="RAB"/>
    <property type="match status" value="1"/>
</dbReference>
<accession>A0A9W6ZAP1</accession>
<dbReference type="PRINTS" id="PR00449">
    <property type="entry name" value="RASTRNSFRMNG"/>
</dbReference>
<sequence length="256" mass="28780">MSVQTCKLCLVGNGSVGKTSIVQRFLDDGFQKIYKQTVGVDFLEKTLEFRGTPLKTSLWDIGGQSLSSSNLPNYLLSSHIIFLCYDTTDPQSFLDLKDWLDVIRSIYGEEEKKEKEDAKKENRRVKRIRKAEFYVVGNKIDLIEYRRVSEKEHTKFIEEESEIKGGFFVSASSGENVLTTFYLVSAQTIGIQLTPYELEFTKKVLSVDKKSGRGESFMKGSEAIREEDEGAHEDVLNMLKGGGGDSRGGCEGCFIS</sequence>
<dbReference type="SUPFAM" id="SSF52540">
    <property type="entry name" value="P-loop containing nucleoside triphosphate hydrolases"/>
    <property type="match status" value="1"/>
</dbReference>
<comment type="caution">
    <text evidence="2">The sequence shown here is derived from an EMBL/GenBank/DDBJ whole genome shotgun (WGS) entry which is preliminary data.</text>
</comment>
<dbReference type="NCBIfam" id="TIGR00231">
    <property type="entry name" value="small_GTP"/>
    <property type="match status" value="1"/>
</dbReference>
<dbReference type="FunFam" id="3.40.50.300:FF:001447">
    <property type="entry name" value="Ras-related protein Rab-1B"/>
    <property type="match status" value="1"/>
</dbReference>
<dbReference type="InterPro" id="IPR001806">
    <property type="entry name" value="Small_GTPase"/>
</dbReference>
<evidence type="ECO:0000313" key="3">
    <source>
        <dbReference type="Proteomes" id="UP001165122"/>
    </source>
</evidence>
<dbReference type="EMBL" id="BRXW01000353">
    <property type="protein sequence ID" value="GMH47124.1"/>
    <property type="molecule type" value="Genomic_DNA"/>
</dbReference>
<dbReference type="Gene3D" id="3.40.50.300">
    <property type="entry name" value="P-loop containing nucleotide triphosphate hydrolases"/>
    <property type="match status" value="1"/>
</dbReference>
<dbReference type="Proteomes" id="UP001165122">
    <property type="component" value="Unassembled WGS sequence"/>
</dbReference>
<dbReference type="SMART" id="SM00174">
    <property type="entry name" value="RHO"/>
    <property type="match status" value="1"/>
</dbReference>
<dbReference type="GO" id="GO:0005525">
    <property type="term" value="F:GTP binding"/>
    <property type="evidence" value="ECO:0007669"/>
    <property type="project" value="InterPro"/>
</dbReference>
<dbReference type="InterPro" id="IPR005225">
    <property type="entry name" value="Small_GTP-bd"/>
</dbReference>
<gene>
    <name evidence="2" type="ORF">TrLO_g10353</name>
</gene>